<accession>A0A9Q3GV23</accession>
<proteinExistence type="predicted"/>
<evidence type="ECO:0000313" key="3">
    <source>
        <dbReference type="Proteomes" id="UP000765509"/>
    </source>
</evidence>
<feature type="compositionally biased region" description="Polar residues" evidence="1">
    <location>
        <begin position="1"/>
        <end position="16"/>
    </location>
</feature>
<protein>
    <submittedName>
        <fullName evidence="2">Uncharacterized protein</fullName>
    </submittedName>
</protein>
<feature type="region of interest" description="Disordered" evidence="1">
    <location>
        <begin position="1"/>
        <end position="74"/>
    </location>
</feature>
<organism evidence="2 3">
    <name type="scientific">Austropuccinia psidii MF-1</name>
    <dbReference type="NCBI Taxonomy" id="1389203"/>
    <lineage>
        <taxon>Eukaryota</taxon>
        <taxon>Fungi</taxon>
        <taxon>Dikarya</taxon>
        <taxon>Basidiomycota</taxon>
        <taxon>Pucciniomycotina</taxon>
        <taxon>Pucciniomycetes</taxon>
        <taxon>Pucciniales</taxon>
        <taxon>Sphaerophragmiaceae</taxon>
        <taxon>Austropuccinia</taxon>
    </lineage>
</organism>
<evidence type="ECO:0000256" key="1">
    <source>
        <dbReference type="SAM" id="MobiDB-lite"/>
    </source>
</evidence>
<gene>
    <name evidence="2" type="ORF">O181_021028</name>
</gene>
<reference evidence="2" key="1">
    <citation type="submission" date="2021-03" db="EMBL/GenBank/DDBJ databases">
        <title>Draft genome sequence of rust myrtle Austropuccinia psidii MF-1, a brazilian biotype.</title>
        <authorList>
            <person name="Quecine M.C."/>
            <person name="Pachon D.M.R."/>
            <person name="Bonatelli M.L."/>
            <person name="Correr F.H."/>
            <person name="Franceschini L.M."/>
            <person name="Leite T.F."/>
            <person name="Margarido G.R.A."/>
            <person name="Almeida C.A."/>
            <person name="Ferrarezi J.A."/>
            <person name="Labate C.A."/>
        </authorList>
    </citation>
    <scope>NUCLEOTIDE SEQUENCE</scope>
    <source>
        <strain evidence="2">MF-1</strain>
    </source>
</reference>
<name>A0A9Q3GV23_9BASI</name>
<evidence type="ECO:0000313" key="2">
    <source>
        <dbReference type="EMBL" id="MBW0481313.1"/>
    </source>
</evidence>
<keyword evidence="3" id="KW-1185">Reference proteome</keyword>
<comment type="caution">
    <text evidence="2">The sequence shown here is derived from an EMBL/GenBank/DDBJ whole genome shotgun (WGS) entry which is preliminary data.</text>
</comment>
<dbReference type="EMBL" id="AVOT02006337">
    <property type="protein sequence ID" value="MBW0481313.1"/>
    <property type="molecule type" value="Genomic_DNA"/>
</dbReference>
<feature type="compositionally biased region" description="Low complexity" evidence="1">
    <location>
        <begin position="17"/>
        <end position="33"/>
    </location>
</feature>
<dbReference type="Proteomes" id="UP000765509">
    <property type="component" value="Unassembled WGS sequence"/>
</dbReference>
<dbReference type="AlphaFoldDB" id="A0A9Q3GV23"/>
<sequence>MPQTPGNSSDLNKIQTSSPDSGSEISEIISSNELGLEVESLGHEINQDPPVLPESQPPSSQKLNFKSHEKEKTVETCAPTEDAGKYDVIFSGKVEIISKEQFVSKISQTIPRLEKIQKYSKIPHYLCQEIAEAMSLLKMDLDRVEVGESLPEGSQVVIGVPGKGLGIRPNINSTKKTNKKSHTFESAKDSWDQVDDIINVEVAHIDGESLHTESPPFSMKQYMMKPLPPLLEIFKNLKKGRQ</sequence>